<dbReference type="AlphaFoldDB" id="A0A1I5QHK8"/>
<protein>
    <submittedName>
        <fullName evidence="1">Uncharacterized protein</fullName>
    </submittedName>
</protein>
<accession>A0A1I5QHK8</accession>
<name>A0A1I5QHK8_9GAMM</name>
<sequence>MCGGVEVAGRYTESGKPVRVYFPNPKAALPVLQADGSVEWLPWGRRQEQEGHLPATGWRGWTRSVRASGRASTLWRCESWRSGSWSGAL</sequence>
<keyword evidence="2" id="KW-1185">Reference proteome</keyword>
<dbReference type="EMBL" id="FOXM01000002">
    <property type="protein sequence ID" value="SFP45794.1"/>
    <property type="molecule type" value="Genomic_DNA"/>
</dbReference>
<proteinExistence type="predicted"/>
<evidence type="ECO:0000313" key="1">
    <source>
        <dbReference type="EMBL" id="SFP45794.1"/>
    </source>
</evidence>
<reference evidence="2" key="1">
    <citation type="submission" date="2016-10" db="EMBL/GenBank/DDBJ databases">
        <authorList>
            <person name="Varghese N."/>
            <person name="Submissions S."/>
        </authorList>
    </citation>
    <scope>NUCLEOTIDE SEQUENCE [LARGE SCALE GENOMIC DNA]</scope>
    <source>
        <strain evidence="2">JCM 18195</strain>
    </source>
</reference>
<dbReference type="Proteomes" id="UP000243084">
    <property type="component" value="Unassembled WGS sequence"/>
</dbReference>
<organism evidence="1 2">
    <name type="scientific">Geopseudomonas sagittaria</name>
    <dbReference type="NCBI Taxonomy" id="1135990"/>
    <lineage>
        <taxon>Bacteria</taxon>
        <taxon>Pseudomonadati</taxon>
        <taxon>Pseudomonadota</taxon>
        <taxon>Gammaproteobacteria</taxon>
        <taxon>Pseudomonadales</taxon>
        <taxon>Pseudomonadaceae</taxon>
        <taxon>Geopseudomonas</taxon>
    </lineage>
</organism>
<gene>
    <name evidence="1" type="ORF">SAMN05216229_102377</name>
</gene>
<evidence type="ECO:0000313" key="2">
    <source>
        <dbReference type="Proteomes" id="UP000243084"/>
    </source>
</evidence>